<dbReference type="AlphaFoldDB" id="A0A939PT74"/>
<keyword evidence="1" id="KW-0732">Signal</keyword>
<keyword evidence="3" id="KW-1185">Reference proteome</keyword>
<feature type="chain" id="PRO_5037810548" evidence="1">
    <location>
        <begin position="31"/>
        <end position="371"/>
    </location>
</feature>
<accession>A0A939PT74</accession>
<reference evidence="2" key="1">
    <citation type="submission" date="2021-03" db="EMBL/GenBank/DDBJ databases">
        <authorList>
            <person name="Kanchanasin P."/>
            <person name="Saeng-In P."/>
            <person name="Phongsopitanun W."/>
            <person name="Yuki M."/>
            <person name="Kudo T."/>
            <person name="Ohkuma M."/>
            <person name="Tanasupawat S."/>
        </authorList>
    </citation>
    <scope>NUCLEOTIDE SEQUENCE</scope>
    <source>
        <strain evidence="2">GKU 128</strain>
    </source>
</reference>
<comment type="caution">
    <text evidence="2">The sequence shown here is derived from an EMBL/GenBank/DDBJ whole genome shotgun (WGS) entry which is preliminary data.</text>
</comment>
<feature type="signal peptide" evidence="1">
    <location>
        <begin position="1"/>
        <end position="30"/>
    </location>
</feature>
<dbReference type="RefSeq" id="WP_208264042.1">
    <property type="nucleotide sequence ID" value="NZ_JAGEOJ010000042.1"/>
</dbReference>
<gene>
    <name evidence="2" type="ORF">J4573_52620</name>
</gene>
<proteinExistence type="predicted"/>
<evidence type="ECO:0000313" key="3">
    <source>
        <dbReference type="Proteomes" id="UP000669179"/>
    </source>
</evidence>
<evidence type="ECO:0000256" key="1">
    <source>
        <dbReference type="SAM" id="SignalP"/>
    </source>
</evidence>
<protein>
    <submittedName>
        <fullName evidence="2">Uncharacterized protein</fullName>
    </submittedName>
</protein>
<evidence type="ECO:0000313" key="2">
    <source>
        <dbReference type="EMBL" id="MBO2455804.1"/>
    </source>
</evidence>
<name>A0A939PT74_9ACTN</name>
<organism evidence="2 3">
    <name type="scientific">Actinomadura barringtoniae</name>
    <dbReference type="NCBI Taxonomy" id="1427535"/>
    <lineage>
        <taxon>Bacteria</taxon>
        <taxon>Bacillati</taxon>
        <taxon>Actinomycetota</taxon>
        <taxon>Actinomycetes</taxon>
        <taxon>Streptosporangiales</taxon>
        <taxon>Thermomonosporaceae</taxon>
        <taxon>Actinomadura</taxon>
    </lineage>
</organism>
<dbReference type="EMBL" id="JAGEOJ010000042">
    <property type="protein sequence ID" value="MBO2455804.1"/>
    <property type="molecule type" value="Genomic_DNA"/>
</dbReference>
<dbReference type="Proteomes" id="UP000669179">
    <property type="component" value="Unassembled WGS sequence"/>
</dbReference>
<sequence length="371" mass="38298">MRTTLIGTTALAAALVLAAPALGSTAPAQAAGTWTASTATGVSGPVSAFSDGDAWALGNPGFAHWNGTTWQQVPAPADRGIVLAIGDGGPSNAWAVGKVTSGYHVSSPQIERWNGTSWAASPSPAISGRNAALSGVATVSASNAWAVGTDGSQSLVEHWDGTAWTRVSVPSPTTMRTKLSAVTARSATDVWAVGTFANTAPAPDSLYALHYDGTAWRVVTMAQTDSQTNSNQPVAASIAAVGANDVWMVGDRSNFGTGLTLTEHWDGTKWSIVPSPYDHLPNTPNSITSGELNTVTARGPNEVWAGGFFFTFTDGDPAGVYHALLLRWNGTSWTQDTAPTTGDYNVIQGISASPHAIWATNAGTPSLLTHP</sequence>